<name>A0ABP8VA86_9GAMM</name>
<dbReference type="EMBL" id="BAABFL010000475">
    <property type="protein sequence ID" value="GAA4652429.1"/>
    <property type="molecule type" value="Genomic_DNA"/>
</dbReference>
<proteinExistence type="inferred from homology"/>
<evidence type="ECO:0000313" key="5">
    <source>
        <dbReference type="EMBL" id="GAA4652429.1"/>
    </source>
</evidence>
<comment type="caution">
    <text evidence="5">The sequence shown here is derived from an EMBL/GenBank/DDBJ whole genome shotgun (WGS) entry which is preliminary data.</text>
</comment>
<comment type="function">
    <text evidence="3">During stationary phase, converts 70S ribosomes to an inactive dimeric form (100S ribosomes).</text>
</comment>
<dbReference type="NCBIfam" id="NF011162">
    <property type="entry name" value="PRK14563.1"/>
    <property type="match status" value="1"/>
</dbReference>
<comment type="subcellular location">
    <subcellularLocation>
        <location evidence="3">Cytoplasm</location>
    </subcellularLocation>
</comment>
<evidence type="ECO:0000313" key="6">
    <source>
        <dbReference type="Proteomes" id="UP001500604"/>
    </source>
</evidence>
<dbReference type="Gene3D" id="1.10.10.620">
    <property type="entry name" value="ribosome modulation factor like domain"/>
    <property type="match status" value="1"/>
</dbReference>
<sequence length="69" mass="8068">MKRQKRDKTERAYTKGYQNGLSGRSKDICPHDELNQRQAWLTGWREGWSDHVDGYTGVSGIQKSNQHYL</sequence>
<keyword evidence="2 3" id="KW-0810">Translation regulation</keyword>
<comment type="similarity">
    <text evidence="3">Belongs to the ribosome modulation factor family.</text>
</comment>
<dbReference type="InterPro" id="IPR007040">
    <property type="entry name" value="Ribosome_modulation_factor"/>
</dbReference>
<reference evidence="6" key="1">
    <citation type="journal article" date="2019" name="Int. J. Syst. Evol. Microbiol.">
        <title>The Global Catalogue of Microorganisms (GCM) 10K type strain sequencing project: providing services to taxonomists for standard genome sequencing and annotation.</title>
        <authorList>
            <consortium name="The Broad Institute Genomics Platform"/>
            <consortium name="The Broad Institute Genome Sequencing Center for Infectious Disease"/>
            <person name="Wu L."/>
            <person name="Ma J."/>
        </authorList>
    </citation>
    <scope>NUCLEOTIDE SEQUENCE [LARGE SCALE GENOMIC DNA]</scope>
    <source>
        <strain evidence="6">JCM 17805</strain>
    </source>
</reference>
<dbReference type="NCBIfam" id="NF041886">
    <property type="entry name" value="Rmf_CrpP_fam"/>
    <property type="match status" value="1"/>
</dbReference>
<dbReference type="InterPro" id="IPR023200">
    <property type="entry name" value="RMF_sf"/>
</dbReference>
<evidence type="ECO:0000256" key="2">
    <source>
        <dbReference type="ARBA" id="ARBA00022845"/>
    </source>
</evidence>
<gene>
    <name evidence="3 5" type="primary">rmf</name>
    <name evidence="5" type="ORF">GCM10023116_47130</name>
</gene>
<dbReference type="RefSeq" id="WP_345198996.1">
    <property type="nucleotide sequence ID" value="NZ_BAABFL010000475.1"/>
</dbReference>
<accession>A0ABP8VA86</accession>
<dbReference type="Pfam" id="PF04957">
    <property type="entry name" value="RMF"/>
    <property type="match status" value="1"/>
</dbReference>
<dbReference type="HAMAP" id="MF_00919">
    <property type="entry name" value="RMF"/>
    <property type="match status" value="1"/>
</dbReference>
<keyword evidence="1 3" id="KW-0963">Cytoplasm</keyword>
<protein>
    <recommendedName>
        <fullName evidence="3">Ribosome modulation factor</fullName>
        <shortName evidence="3">RMF</shortName>
    </recommendedName>
</protein>
<organism evidence="5 6">
    <name type="scientific">Kistimonas scapharcae</name>
    <dbReference type="NCBI Taxonomy" id="1036133"/>
    <lineage>
        <taxon>Bacteria</taxon>
        <taxon>Pseudomonadati</taxon>
        <taxon>Pseudomonadota</taxon>
        <taxon>Gammaproteobacteria</taxon>
        <taxon>Oceanospirillales</taxon>
        <taxon>Endozoicomonadaceae</taxon>
        <taxon>Kistimonas</taxon>
    </lineage>
</organism>
<evidence type="ECO:0000256" key="3">
    <source>
        <dbReference type="HAMAP-Rule" id="MF_00919"/>
    </source>
</evidence>
<feature type="region of interest" description="Disordered" evidence="4">
    <location>
        <begin position="1"/>
        <end position="29"/>
    </location>
</feature>
<evidence type="ECO:0000256" key="1">
    <source>
        <dbReference type="ARBA" id="ARBA00022490"/>
    </source>
</evidence>
<evidence type="ECO:0000256" key="4">
    <source>
        <dbReference type="SAM" id="MobiDB-lite"/>
    </source>
</evidence>
<keyword evidence="6" id="KW-1185">Reference proteome</keyword>
<dbReference type="Proteomes" id="UP001500604">
    <property type="component" value="Unassembled WGS sequence"/>
</dbReference>